<dbReference type="PROSITE" id="PS51494">
    <property type="entry name" value="SPOIVB"/>
    <property type="match status" value="1"/>
</dbReference>
<dbReference type="Gene3D" id="2.30.42.10">
    <property type="match status" value="1"/>
</dbReference>
<name>A0A8I0DVL7_9FIRM</name>
<proteinExistence type="predicted"/>
<organism evidence="3 4">
    <name type="scientific">Coprococcus hominis</name>
    <name type="common">ex Liu et al. 2022</name>
    <dbReference type="NCBI Taxonomy" id="2763039"/>
    <lineage>
        <taxon>Bacteria</taxon>
        <taxon>Bacillati</taxon>
        <taxon>Bacillota</taxon>
        <taxon>Clostridia</taxon>
        <taxon>Lachnospirales</taxon>
        <taxon>Lachnospiraceae</taxon>
        <taxon>Coprococcus</taxon>
    </lineage>
</organism>
<dbReference type="SUPFAM" id="SSF50156">
    <property type="entry name" value="PDZ domain-like"/>
    <property type="match status" value="1"/>
</dbReference>
<sequence length="362" mass="39417">MEEETKTSNRYRSLLIGFLILDLIAFTLLAVAYFWNGDIGDQEIKYEDAELVFDDLSGQKVIPSGEPVGIYLKTDGVMVVDCDEVETAQGEICSPCNGLLQTGDYITAVNETAISTKKELMQALSGNNTGTVRLTFLRDGKSQVAEVTPVKTNKNAYMLGLWVKDDISGIGTVTFLCGNQFMALGHSVSDNDTGLKISSTGGGIYTTHITKINRSFVSMPGQLQGTILYKKDLIGIVEGNYDNGIGGYLDEEYVAKHYKAAEAMYIADPDEVQTGEAYIYSRLDGNLKKYKINILAVHTDTANKNMEFKVEDEDLIALTGGVCQGMSGSPIVQNGKLIGAVTHVLVDDPTEGYAVFIENMIK</sequence>
<evidence type="ECO:0000313" key="4">
    <source>
        <dbReference type="Proteomes" id="UP000615234"/>
    </source>
</evidence>
<keyword evidence="1" id="KW-0812">Transmembrane</keyword>
<gene>
    <name evidence="3" type="ORF">H8S09_11995</name>
</gene>
<comment type="caution">
    <text evidence="3">The sequence shown here is derived from an EMBL/GenBank/DDBJ whole genome shotgun (WGS) entry which is preliminary data.</text>
</comment>
<dbReference type="AlphaFoldDB" id="A0A8I0DVL7"/>
<accession>A0A8I0DVL7</accession>
<evidence type="ECO:0000259" key="2">
    <source>
        <dbReference type="PROSITE" id="PS51494"/>
    </source>
</evidence>
<dbReference type="Pfam" id="PF05580">
    <property type="entry name" value="Peptidase_S55"/>
    <property type="match status" value="1"/>
</dbReference>
<dbReference type="InterPro" id="IPR036034">
    <property type="entry name" value="PDZ_sf"/>
</dbReference>
<feature type="transmembrane region" description="Helical" evidence="1">
    <location>
        <begin position="12"/>
        <end position="35"/>
    </location>
</feature>
<protein>
    <submittedName>
        <fullName evidence="3">PDZ domain-containing protein</fullName>
    </submittedName>
</protein>
<evidence type="ECO:0000313" key="3">
    <source>
        <dbReference type="EMBL" id="MBC5663582.1"/>
    </source>
</evidence>
<keyword evidence="1" id="KW-0472">Membrane</keyword>
<keyword evidence="4" id="KW-1185">Reference proteome</keyword>
<reference evidence="3 4" key="1">
    <citation type="submission" date="2020-08" db="EMBL/GenBank/DDBJ databases">
        <title>Genome public.</title>
        <authorList>
            <person name="Liu C."/>
            <person name="Sun Q."/>
        </authorList>
    </citation>
    <scope>NUCLEOTIDE SEQUENCE [LARGE SCALE GENOMIC DNA]</scope>
    <source>
        <strain evidence="3 4">NSJ-10</strain>
    </source>
</reference>
<dbReference type="InterPro" id="IPR001478">
    <property type="entry name" value="PDZ"/>
</dbReference>
<dbReference type="Proteomes" id="UP000615234">
    <property type="component" value="Unassembled WGS sequence"/>
</dbReference>
<evidence type="ECO:0000256" key="1">
    <source>
        <dbReference type="SAM" id="Phobius"/>
    </source>
</evidence>
<feature type="domain" description="Peptidase S55" evidence="2">
    <location>
        <begin position="141"/>
        <end position="362"/>
    </location>
</feature>
<dbReference type="InterPro" id="IPR009003">
    <property type="entry name" value="Peptidase_S1_PA"/>
</dbReference>
<dbReference type="InterPro" id="IPR008763">
    <property type="entry name" value="Peptidase_S55"/>
</dbReference>
<keyword evidence="1" id="KW-1133">Transmembrane helix</keyword>
<dbReference type="Pfam" id="PF13180">
    <property type="entry name" value="PDZ_2"/>
    <property type="match status" value="1"/>
</dbReference>
<dbReference type="RefSeq" id="WP_186847912.1">
    <property type="nucleotide sequence ID" value="NZ_JACOOX010000006.1"/>
</dbReference>
<dbReference type="SUPFAM" id="SSF50494">
    <property type="entry name" value="Trypsin-like serine proteases"/>
    <property type="match status" value="1"/>
</dbReference>
<dbReference type="EMBL" id="JACOOX010000006">
    <property type="protein sequence ID" value="MBC5663582.1"/>
    <property type="molecule type" value="Genomic_DNA"/>
</dbReference>